<evidence type="ECO:0000256" key="5">
    <source>
        <dbReference type="SAM" id="SignalP"/>
    </source>
</evidence>
<feature type="compositionally biased region" description="Polar residues" evidence="4">
    <location>
        <begin position="367"/>
        <end position="381"/>
    </location>
</feature>
<dbReference type="OrthoDB" id="1919336at2759"/>
<organism evidence="6 7">
    <name type="scientific">Terfezia boudieri ATCC MYA-4762</name>
    <dbReference type="NCBI Taxonomy" id="1051890"/>
    <lineage>
        <taxon>Eukaryota</taxon>
        <taxon>Fungi</taxon>
        <taxon>Dikarya</taxon>
        <taxon>Ascomycota</taxon>
        <taxon>Pezizomycotina</taxon>
        <taxon>Pezizomycetes</taxon>
        <taxon>Pezizales</taxon>
        <taxon>Pezizaceae</taxon>
        <taxon>Terfezia</taxon>
    </lineage>
</organism>
<dbReference type="GO" id="GO:0000978">
    <property type="term" value="F:RNA polymerase II cis-regulatory region sequence-specific DNA binding"/>
    <property type="evidence" value="ECO:0007669"/>
    <property type="project" value="TreeGrafter"/>
</dbReference>
<dbReference type="GO" id="GO:0000435">
    <property type="term" value="P:positive regulation of transcription from RNA polymerase II promoter by galactose"/>
    <property type="evidence" value="ECO:0007669"/>
    <property type="project" value="TreeGrafter"/>
</dbReference>
<evidence type="ECO:0000313" key="7">
    <source>
        <dbReference type="Proteomes" id="UP000267821"/>
    </source>
</evidence>
<evidence type="ECO:0000313" key="6">
    <source>
        <dbReference type="EMBL" id="RPB20812.1"/>
    </source>
</evidence>
<dbReference type="InParanoid" id="A0A3N4LH86"/>
<reference evidence="6 7" key="1">
    <citation type="journal article" date="2018" name="Nat. Ecol. Evol.">
        <title>Pezizomycetes genomes reveal the molecular basis of ectomycorrhizal truffle lifestyle.</title>
        <authorList>
            <person name="Murat C."/>
            <person name="Payen T."/>
            <person name="Noel B."/>
            <person name="Kuo A."/>
            <person name="Morin E."/>
            <person name="Chen J."/>
            <person name="Kohler A."/>
            <person name="Krizsan K."/>
            <person name="Balestrini R."/>
            <person name="Da Silva C."/>
            <person name="Montanini B."/>
            <person name="Hainaut M."/>
            <person name="Levati E."/>
            <person name="Barry K.W."/>
            <person name="Belfiori B."/>
            <person name="Cichocki N."/>
            <person name="Clum A."/>
            <person name="Dockter R.B."/>
            <person name="Fauchery L."/>
            <person name="Guy J."/>
            <person name="Iotti M."/>
            <person name="Le Tacon F."/>
            <person name="Lindquist E.A."/>
            <person name="Lipzen A."/>
            <person name="Malagnac F."/>
            <person name="Mello A."/>
            <person name="Molinier V."/>
            <person name="Miyauchi S."/>
            <person name="Poulain J."/>
            <person name="Riccioni C."/>
            <person name="Rubini A."/>
            <person name="Sitrit Y."/>
            <person name="Splivallo R."/>
            <person name="Traeger S."/>
            <person name="Wang M."/>
            <person name="Zifcakova L."/>
            <person name="Wipf D."/>
            <person name="Zambonelli A."/>
            <person name="Paolocci F."/>
            <person name="Nowrousian M."/>
            <person name="Ottonello S."/>
            <person name="Baldrian P."/>
            <person name="Spatafora J.W."/>
            <person name="Henrissat B."/>
            <person name="Nagy L.G."/>
            <person name="Aury J.M."/>
            <person name="Wincker P."/>
            <person name="Grigoriev I.V."/>
            <person name="Bonfante P."/>
            <person name="Martin F.M."/>
        </authorList>
    </citation>
    <scope>NUCLEOTIDE SEQUENCE [LARGE SCALE GENOMIC DNA]</scope>
    <source>
        <strain evidence="6 7">ATCC MYA-4762</strain>
    </source>
</reference>
<dbReference type="PANTHER" id="PTHR47424">
    <property type="entry name" value="REGULATORY PROTEIN GAL4"/>
    <property type="match status" value="1"/>
</dbReference>
<dbReference type="EMBL" id="ML121567">
    <property type="protein sequence ID" value="RPB20812.1"/>
    <property type="molecule type" value="Genomic_DNA"/>
</dbReference>
<accession>A0A3N4LH86</accession>
<evidence type="ECO:0000256" key="4">
    <source>
        <dbReference type="SAM" id="MobiDB-lite"/>
    </source>
</evidence>
<keyword evidence="2" id="KW-0804">Transcription</keyword>
<evidence type="ECO:0000256" key="3">
    <source>
        <dbReference type="ARBA" id="ARBA00023242"/>
    </source>
</evidence>
<dbReference type="CDD" id="cd12148">
    <property type="entry name" value="fungal_TF_MHR"/>
    <property type="match status" value="1"/>
</dbReference>
<dbReference type="Proteomes" id="UP000267821">
    <property type="component" value="Unassembled WGS sequence"/>
</dbReference>
<keyword evidence="3" id="KW-0539">Nucleus</keyword>
<keyword evidence="5" id="KW-0732">Signal</keyword>
<dbReference type="InterPro" id="IPR051127">
    <property type="entry name" value="Fungal_SecMet_Regulators"/>
</dbReference>
<feature type="chain" id="PRO_5018229034" evidence="5">
    <location>
        <begin position="21"/>
        <end position="449"/>
    </location>
</feature>
<keyword evidence="7" id="KW-1185">Reference proteome</keyword>
<protein>
    <submittedName>
        <fullName evidence="6">Uncharacterized protein</fullName>
    </submittedName>
</protein>
<name>A0A3N4LH86_9PEZI</name>
<gene>
    <name evidence="6" type="ORF">L211DRAFT_841317</name>
</gene>
<keyword evidence="1" id="KW-0805">Transcription regulation</keyword>
<dbReference type="PANTHER" id="PTHR47424:SF9">
    <property type="entry name" value="TAH-2"/>
    <property type="match status" value="1"/>
</dbReference>
<evidence type="ECO:0000256" key="2">
    <source>
        <dbReference type="ARBA" id="ARBA00023163"/>
    </source>
</evidence>
<evidence type="ECO:0000256" key="1">
    <source>
        <dbReference type="ARBA" id="ARBA00023015"/>
    </source>
</evidence>
<proteinExistence type="predicted"/>
<feature type="compositionally biased region" description="Basic and acidic residues" evidence="4">
    <location>
        <begin position="406"/>
        <end position="420"/>
    </location>
</feature>
<dbReference type="AlphaFoldDB" id="A0A3N4LH86"/>
<dbReference type="GO" id="GO:0000981">
    <property type="term" value="F:DNA-binding transcription factor activity, RNA polymerase II-specific"/>
    <property type="evidence" value="ECO:0007669"/>
    <property type="project" value="TreeGrafter"/>
</dbReference>
<dbReference type="GO" id="GO:0005634">
    <property type="term" value="C:nucleus"/>
    <property type="evidence" value="ECO:0007669"/>
    <property type="project" value="TreeGrafter"/>
</dbReference>
<sequence length="449" mass="49073">MRKLWRTLVCLESWIGATLGNLPTTTIDLGERITIGDPVFCYPEGGSYPALDSAEGSLTTRSLQIAVVRIAIVTAAIQRSIYPPVSSTGIANNSVDLVKTRVHMAALEQWFQALPHTLRLGALLPRGASTLAAPTADGAITFAESSSMLLGHCLYLSGLMLVTRRIFLSVINDLQEGYDILYRGGDKTNISLEKMECLGYVRSCLIAANLTGRIMGLMVSEGRLVSKCWLAIYAAFNACLLLLFHLTQRKLWGSEDILSSPEFGLPFQGEVDTGTVEENKQNANKCLAALEFCASGGDELSKWYLVVLAPFRKALGEGAESDQAKQTDTLSSDMYNMLAVSTQCAFRPEEPSRAAYVGAGYSGSDSRYAQDPLVSSPSIPSRTRLGTRGQEPTRRSLQSSQPGKEIVSRTRRGEEITRGRDPRRRRIEPVSKLDDATKAELEAFFKRVA</sequence>
<feature type="region of interest" description="Disordered" evidence="4">
    <location>
        <begin position="367"/>
        <end position="431"/>
    </location>
</feature>
<dbReference type="STRING" id="1051890.A0A3N4LH86"/>
<feature type="signal peptide" evidence="5">
    <location>
        <begin position="1"/>
        <end position="20"/>
    </location>
</feature>